<dbReference type="PROSITE" id="PS50157">
    <property type="entry name" value="ZINC_FINGER_C2H2_2"/>
    <property type="match status" value="3"/>
</dbReference>
<proteinExistence type="predicted"/>
<dbReference type="Pfam" id="PF00096">
    <property type="entry name" value="zf-C2H2"/>
    <property type="match status" value="3"/>
</dbReference>
<dbReference type="GO" id="GO:0008270">
    <property type="term" value="F:zinc ion binding"/>
    <property type="evidence" value="ECO:0007669"/>
    <property type="project" value="UniProtKB-KW"/>
</dbReference>
<dbReference type="PANTHER" id="PTHR24379">
    <property type="entry name" value="KRAB AND ZINC FINGER DOMAIN-CONTAINING"/>
    <property type="match status" value="1"/>
</dbReference>
<protein>
    <recommendedName>
        <fullName evidence="6">C2H2-type domain-containing protein</fullName>
    </recommendedName>
</protein>
<dbReference type="SUPFAM" id="SSF57667">
    <property type="entry name" value="beta-beta-alpha zinc fingers"/>
    <property type="match status" value="3"/>
</dbReference>
<dbReference type="Proteomes" id="UP001497497">
    <property type="component" value="Unassembled WGS sequence"/>
</dbReference>
<name>A0AAV2I2Y0_LYMST</name>
<keyword evidence="8" id="KW-1185">Reference proteome</keyword>
<dbReference type="Gene3D" id="3.30.160.60">
    <property type="entry name" value="Classic Zinc Finger"/>
    <property type="match status" value="4"/>
</dbReference>
<evidence type="ECO:0000256" key="1">
    <source>
        <dbReference type="ARBA" id="ARBA00022723"/>
    </source>
</evidence>
<sequence length="365" mass="40720">MFSRLRYMRRHQSTHRTERTHLCDNCGKSFKTKAILVAHRRSHKSKSYHCPQCNFISSSSAAIHIHRQLHPNGSVICEVCGNAYIDKSTLNKHMKVHDFNRPYPCTHPGCTWRFKTDVMRKAHVRSHTTIGKFSCTTCGYNFRQKHHLQRHIAKIHNGHQLKNGLSSNSLMSSSVLNLTSPSAMTDFSTQNLSVAHEILLGTSTEADLLKTHTDSHNSLIPSGVINTQSDVFSPSTSQLLCSISNTPFQSNLVDSEHPMIEVLVGDKIDGIDCQESEGKMMSEEMTTGSLSNLEYITDTGEVLQLVRPGQTYMSRDEHGNLVQYKIADVEDQDESSHPIYLIGVDGTVVGAANSQEQALLVNTDV</sequence>
<keyword evidence="1" id="KW-0479">Metal-binding</keyword>
<evidence type="ECO:0000256" key="3">
    <source>
        <dbReference type="ARBA" id="ARBA00022771"/>
    </source>
</evidence>
<feature type="domain" description="C2H2-type" evidence="6">
    <location>
        <begin position="21"/>
        <end position="48"/>
    </location>
</feature>
<accession>A0AAV2I2Y0</accession>
<organism evidence="7 8">
    <name type="scientific">Lymnaea stagnalis</name>
    <name type="common">Great pond snail</name>
    <name type="synonym">Helix stagnalis</name>
    <dbReference type="NCBI Taxonomy" id="6523"/>
    <lineage>
        <taxon>Eukaryota</taxon>
        <taxon>Metazoa</taxon>
        <taxon>Spiralia</taxon>
        <taxon>Lophotrochozoa</taxon>
        <taxon>Mollusca</taxon>
        <taxon>Gastropoda</taxon>
        <taxon>Heterobranchia</taxon>
        <taxon>Euthyneura</taxon>
        <taxon>Panpulmonata</taxon>
        <taxon>Hygrophila</taxon>
        <taxon>Lymnaeoidea</taxon>
        <taxon>Lymnaeidae</taxon>
        <taxon>Lymnaea</taxon>
    </lineage>
</organism>
<evidence type="ECO:0000313" key="7">
    <source>
        <dbReference type="EMBL" id="CAL1538660.1"/>
    </source>
</evidence>
<dbReference type="InterPro" id="IPR036236">
    <property type="entry name" value="Znf_C2H2_sf"/>
</dbReference>
<keyword evidence="3 5" id="KW-0863">Zinc-finger</keyword>
<evidence type="ECO:0000256" key="5">
    <source>
        <dbReference type="PROSITE-ProRule" id="PRU00042"/>
    </source>
</evidence>
<dbReference type="SMART" id="SM00355">
    <property type="entry name" value="ZnF_C2H2"/>
    <property type="match status" value="5"/>
</dbReference>
<feature type="domain" description="C2H2-type" evidence="6">
    <location>
        <begin position="75"/>
        <end position="102"/>
    </location>
</feature>
<dbReference type="AlphaFoldDB" id="A0AAV2I2Y0"/>
<evidence type="ECO:0000313" key="8">
    <source>
        <dbReference type="Proteomes" id="UP001497497"/>
    </source>
</evidence>
<dbReference type="EMBL" id="CAXITT010000308">
    <property type="protein sequence ID" value="CAL1538660.1"/>
    <property type="molecule type" value="Genomic_DNA"/>
</dbReference>
<feature type="domain" description="C2H2-type" evidence="6">
    <location>
        <begin position="133"/>
        <end position="161"/>
    </location>
</feature>
<reference evidence="7 8" key="1">
    <citation type="submission" date="2024-04" db="EMBL/GenBank/DDBJ databases">
        <authorList>
            <consortium name="Genoscope - CEA"/>
            <person name="William W."/>
        </authorList>
    </citation>
    <scope>NUCLEOTIDE SEQUENCE [LARGE SCALE GENOMIC DNA]</scope>
</reference>
<dbReference type="PROSITE" id="PS00028">
    <property type="entry name" value="ZINC_FINGER_C2H2_1"/>
    <property type="match status" value="3"/>
</dbReference>
<keyword evidence="4" id="KW-0862">Zinc</keyword>
<dbReference type="InterPro" id="IPR013087">
    <property type="entry name" value="Znf_C2H2_type"/>
</dbReference>
<evidence type="ECO:0000256" key="2">
    <source>
        <dbReference type="ARBA" id="ARBA00022737"/>
    </source>
</evidence>
<comment type="caution">
    <text evidence="7">The sequence shown here is derived from an EMBL/GenBank/DDBJ whole genome shotgun (WGS) entry which is preliminary data.</text>
</comment>
<keyword evidence="2" id="KW-0677">Repeat</keyword>
<dbReference type="PANTHER" id="PTHR24379:SF121">
    <property type="entry name" value="C2H2-TYPE DOMAIN-CONTAINING PROTEIN"/>
    <property type="match status" value="1"/>
</dbReference>
<gene>
    <name evidence="7" type="ORF">GSLYS_00012481001</name>
</gene>
<evidence type="ECO:0000259" key="6">
    <source>
        <dbReference type="PROSITE" id="PS50157"/>
    </source>
</evidence>
<evidence type="ECO:0000256" key="4">
    <source>
        <dbReference type="ARBA" id="ARBA00022833"/>
    </source>
</evidence>
<dbReference type="FunFam" id="3.30.160.60:FF:000100">
    <property type="entry name" value="Zinc finger 45-like"/>
    <property type="match status" value="1"/>
</dbReference>